<dbReference type="Pfam" id="PF00005">
    <property type="entry name" value="ABC_tran"/>
    <property type="match status" value="1"/>
</dbReference>
<sequence>MSLLDDSHPARRDEGAPPAADGFSPNADGSLLSADGASLNADGSCLNADGSLLRVSGLSRWVAGPRRWGWRRERQPVLKAVDFAIRPGELIGLAGVSGAGKSTLLNMMLGLARADSGEIWCQGRRIRPGSVRALRWYRRVVQYIPQDPAASLDPRMRVRELVREPLVHLGIDGDHQRRVSEALAQVGLDGSFLERRPESLSGGQAQRVAIARAIAVRPRLLLADEPLSGLDLPVQAKVTQVLKSLNHDAGIALLLISHDLSVVCRLCQRTLILDAGAIIEDRPTAALFRQPAQAHTAALLRAATTFSTALSTPVPPSEAAGRRPTTQEIPS</sequence>
<dbReference type="GO" id="GO:0005524">
    <property type="term" value="F:ATP binding"/>
    <property type="evidence" value="ECO:0007669"/>
    <property type="project" value="UniProtKB-KW"/>
</dbReference>
<dbReference type="Proteomes" id="UP001321526">
    <property type="component" value="Chromosome"/>
</dbReference>
<dbReference type="PANTHER" id="PTHR43776">
    <property type="entry name" value="TRANSPORT ATP-BINDING PROTEIN"/>
    <property type="match status" value="1"/>
</dbReference>
<proteinExistence type="predicted"/>
<dbReference type="InterPro" id="IPR003439">
    <property type="entry name" value="ABC_transporter-like_ATP-bd"/>
</dbReference>
<feature type="compositionally biased region" description="Basic and acidic residues" evidence="4">
    <location>
        <begin position="1"/>
        <end position="15"/>
    </location>
</feature>
<dbReference type="InterPro" id="IPR027417">
    <property type="entry name" value="P-loop_NTPase"/>
</dbReference>
<accession>A0ABY8FGJ6</accession>
<dbReference type="InterPro" id="IPR050319">
    <property type="entry name" value="ABC_transp_ATP-bind"/>
</dbReference>
<evidence type="ECO:0000313" key="6">
    <source>
        <dbReference type="EMBL" id="WFF41185.1"/>
    </source>
</evidence>
<reference evidence="6 7" key="1">
    <citation type="submission" date="2019-01" db="EMBL/GenBank/DDBJ databases">
        <title>Genome sequence of Salinicola endophyticus REST5.</title>
        <authorList>
            <person name="Nascimento F.X."/>
        </authorList>
    </citation>
    <scope>NUCLEOTIDE SEQUENCE [LARGE SCALE GENOMIC DNA]</scope>
    <source>
        <strain evidence="6 7">REST5</strain>
    </source>
</reference>
<evidence type="ECO:0000259" key="5">
    <source>
        <dbReference type="PROSITE" id="PS50893"/>
    </source>
</evidence>
<evidence type="ECO:0000256" key="4">
    <source>
        <dbReference type="SAM" id="MobiDB-lite"/>
    </source>
</evidence>
<feature type="domain" description="ABC transporter" evidence="5">
    <location>
        <begin position="53"/>
        <end position="300"/>
    </location>
</feature>
<dbReference type="CDD" id="cd03257">
    <property type="entry name" value="ABC_NikE_OppD_transporters"/>
    <property type="match status" value="1"/>
</dbReference>
<dbReference type="InterPro" id="IPR003593">
    <property type="entry name" value="AAA+_ATPase"/>
</dbReference>
<keyword evidence="2" id="KW-0547">Nucleotide-binding</keyword>
<evidence type="ECO:0000256" key="1">
    <source>
        <dbReference type="ARBA" id="ARBA00022448"/>
    </source>
</evidence>
<dbReference type="SUPFAM" id="SSF52540">
    <property type="entry name" value="P-loop containing nucleoside triphosphate hydrolases"/>
    <property type="match status" value="1"/>
</dbReference>
<evidence type="ECO:0000313" key="7">
    <source>
        <dbReference type="Proteomes" id="UP001321526"/>
    </source>
</evidence>
<dbReference type="InterPro" id="IPR017871">
    <property type="entry name" value="ABC_transporter-like_CS"/>
</dbReference>
<keyword evidence="3 6" id="KW-0067">ATP-binding</keyword>
<evidence type="ECO:0000256" key="3">
    <source>
        <dbReference type="ARBA" id="ARBA00022840"/>
    </source>
</evidence>
<dbReference type="SMART" id="SM00382">
    <property type="entry name" value="AAA"/>
    <property type="match status" value="1"/>
</dbReference>
<gene>
    <name evidence="6" type="ORF">EVC62_06540</name>
</gene>
<feature type="region of interest" description="Disordered" evidence="4">
    <location>
        <begin position="310"/>
        <end position="331"/>
    </location>
</feature>
<dbReference type="PROSITE" id="PS00211">
    <property type="entry name" value="ABC_TRANSPORTER_1"/>
    <property type="match status" value="1"/>
</dbReference>
<dbReference type="EMBL" id="CP035631">
    <property type="protein sequence ID" value="WFF41185.1"/>
    <property type="molecule type" value="Genomic_DNA"/>
</dbReference>
<evidence type="ECO:0000256" key="2">
    <source>
        <dbReference type="ARBA" id="ARBA00022741"/>
    </source>
</evidence>
<name>A0ABY8FGJ6_9GAMM</name>
<dbReference type="Gene3D" id="3.40.50.300">
    <property type="entry name" value="P-loop containing nucleotide triphosphate hydrolases"/>
    <property type="match status" value="1"/>
</dbReference>
<organism evidence="6 7">
    <name type="scientific">Salinicola endophyticus</name>
    <dbReference type="NCBI Taxonomy" id="1949083"/>
    <lineage>
        <taxon>Bacteria</taxon>
        <taxon>Pseudomonadati</taxon>
        <taxon>Pseudomonadota</taxon>
        <taxon>Gammaproteobacteria</taxon>
        <taxon>Oceanospirillales</taxon>
        <taxon>Halomonadaceae</taxon>
        <taxon>Salinicola</taxon>
    </lineage>
</organism>
<protein>
    <submittedName>
        <fullName evidence="6">ABC transporter ATP-binding protein</fullName>
    </submittedName>
</protein>
<keyword evidence="1" id="KW-0813">Transport</keyword>
<keyword evidence="7" id="KW-1185">Reference proteome</keyword>
<feature type="region of interest" description="Disordered" evidence="4">
    <location>
        <begin position="1"/>
        <end position="27"/>
    </location>
</feature>
<dbReference type="PROSITE" id="PS50893">
    <property type="entry name" value="ABC_TRANSPORTER_2"/>
    <property type="match status" value="1"/>
</dbReference>